<dbReference type="HOGENOM" id="CLU_088618_3_1_1"/>
<feature type="signal peptide" evidence="1">
    <location>
        <begin position="1"/>
        <end position="20"/>
    </location>
</feature>
<dbReference type="STRING" id="946122.A0A0C2T5L1"/>
<sequence length="119" mass="12883">MCSIRSFFTLILISIPLALGFVIITPSSANSWRNSGPQLLEWQLAGSDPATFAVVLTSVDGTVNQLLAADVESNRWSTDVNPPSGGWPVGTSFNFRVNFVKDANDLNTTFASSQLFNIE</sequence>
<proteinExistence type="predicted"/>
<evidence type="ECO:0000256" key="1">
    <source>
        <dbReference type="SAM" id="SignalP"/>
    </source>
</evidence>
<protein>
    <submittedName>
        <fullName evidence="2">Uncharacterized protein</fullName>
    </submittedName>
</protein>
<dbReference type="OrthoDB" id="5316007at2759"/>
<organism evidence="2 3">
    <name type="scientific">Amanita muscaria (strain Koide BX008)</name>
    <dbReference type="NCBI Taxonomy" id="946122"/>
    <lineage>
        <taxon>Eukaryota</taxon>
        <taxon>Fungi</taxon>
        <taxon>Dikarya</taxon>
        <taxon>Basidiomycota</taxon>
        <taxon>Agaricomycotina</taxon>
        <taxon>Agaricomycetes</taxon>
        <taxon>Agaricomycetidae</taxon>
        <taxon>Agaricales</taxon>
        <taxon>Pluteineae</taxon>
        <taxon>Amanitaceae</taxon>
        <taxon>Amanita</taxon>
    </lineage>
</organism>
<accession>A0A0C2T5L1</accession>
<evidence type="ECO:0000313" key="2">
    <source>
        <dbReference type="EMBL" id="KIL71205.1"/>
    </source>
</evidence>
<evidence type="ECO:0000313" key="3">
    <source>
        <dbReference type="Proteomes" id="UP000054549"/>
    </source>
</evidence>
<feature type="chain" id="PRO_5002155981" evidence="1">
    <location>
        <begin position="21"/>
        <end position="119"/>
    </location>
</feature>
<feature type="non-terminal residue" evidence="2">
    <location>
        <position position="119"/>
    </location>
</feature>
<name>A0A0C2T5L1_AMAMK</name>
<dbReference type="InParanoid" id="A0A0C2T5L1"/>
<gene>
    <name evidence="2" type="ORF">M378DRAFT_64583</name>
</gene>
<reference evidence="2 3" key="1">
    <citation type="submission" date="2014-04" db="EMBL/GenBank/DDBJ databases">
        <title>Evolutionary Origins and Diversification of the Mycorrhizal Mutualists.</title>
        <authorList>
            <consortium name="DOE Joint Genome Institute"/>
            <consortium name="Mycorrhizal Genomics Consortium"/>
            <person name="Kohler A."/>
            <person name="Kuo A."/>
            <person name="Nagy L.G."/>
            <person name="Floudas D."/>
            <person name="Copeland A."/>
            <person name="Barry K.W."/>
            <person name="Cichocki N."/>
            <person name="Veneault-Fourrey C."/>
            <person name="LaButti K."/>
            <person name="Lindquist E.A."/>
            <person name="Lipzen A."/>
            <person name="Lundell T."/>
            <person name="Morin E."/>
            <person name="Murat C."/>
            <person name="Riley R."/>
            <person name="Ohm R."/>
            <person name="Sun H."/>
            <person name="Tunlid A."/>
            <person name="Henrissat B."/>
            <person name="Grigoriev I.V."/>
            <person name="Hibbett D.S."/>
            <person name="Martin F."/>
        </authorList>
    </citation>
    <scope>NUCLEOTIDE SEQUENCE [LARGE SCALE GENOMIC DNA]</scope>
    <source>
        <strain evidence="2 3">Koide BX008</strain>
    </source>
</reference>
<dbReference type="Proteomes" id="UP000054549">
    <property type="component" value="Unassembled WGS sequence"/>
</dbReference>
<dbReference type="EMBL" id="KN818222">
    <property type="protein sequence ID" value="KIL71205.1"/>
    <property type="molecule type" value="Genomic_DNA"/>
</dbReference>
<keyword evidence="1" id="KW-0732">Signal</keyword>
<dbReference type="AlphaFoldDB" id="A0A0C2T5L1"/>
<keyword evidence="3" id="KW-1185">Reference proteome</keyword>